<dbReference type="GeneID" id="66069409"/>
<feature type="transmembrane region" description="Helical" evidence="1">
    <location>
        <begin position="202"/>
        <end position="222"/>
    </location>
</feature>
<dbReference type="KEGG" id="more:E1B28_000333"/>
<feature type="transmembrane region" description="Helical" evidence="1">
    <location>
        <begin position="53"/>
        <end position="74"/>
    </location>
</feature>
<gene>
    <name evidence="2" type="ORF">E1B28_000333</name>
</gene>
<sequence length="299" mass="33006">MTGVDWHSPVEITHNSTSFGNLLHVLLGLYIWEWLTSLDFEYKLLIGEHKFRWPLIFYFLNRYMVFICLIAFTVSLNIQQPLDCQGLYVFIQTMGGLSAGLACASLAIRTIAVWRNDLYVVVGLTLLIMGHWAFILHNATLVKAAWLEGTGCVITNNKPALTTGAYIYVMVVDFIVLCLMARRTGIWMNNSARLIKILFLDGFLYFIVAFVVNLVGVIFSALNLNPVMSVIALVPATVISSIAACRAVRHLSSFVHHAEVIGVPEAEPGTSSSLIFTPRQLLSGSVSVTVSCCSNIEGV</sequence>
<feature type="transmembrane region" description="Helical" evidence="1">
    <location>
        <begin position="118"/>
        <end position="140"/>
    </location>
</feature>
<dbReference type="RefSeq" id="XP_043014845.1">
    <property type="nucleotide sequence ID" value="XM_043146145.1"/>
</dbReference>
<proteinExistence type="predicted"/>
<accession>A0A9P7V1A2</accession>
<feature type="transmembrane region" description="Helical" evidence="1">
    <location>
        <begin position="228"/>
        <end position="248"/>
    </location>
</feature>
<name>A0A9P7V1A2_9AGAR</name>
<dbReference type="EMBL" id="CM032181">
    <property type="protein sequence ID" value="KAG7098375.1"/>
    <property type="molecule type" value="Genomic_DNA"/>
</dbReference>
<reference evidence="2" key="1">
    <citation type="journal article" date="2021" name="Genome Biol. Evol.">
        <title>The assembled and annotated genome of the fairy-ring fungus Marasmius oreades.</title>
        <authorList>
            <person name="Hiltunen M."/>
            <person name="Ament-Velasquez S.L."/>
            <person name="Johannesson H."/>
        </authorList>
    </citation>
    <scope>NUCLEOTIDE SEQUENCE</scope>
    <source>
        <strain evidence="2">03SP1</strain>
    </source>
</reference>
<dbReference type="OrthoDB" id="3197626at2759"/>
<feature type="transmembrane region" description="Helical" evidence="1">
    <location>
        <begin position="86"/>
        <end position="106"/>
    </location>
</feature>
<feature type="transmembrane region" description="Helical" evidence="1">
    <location>
        <begin position="160"/>
        <end position="181"/>
    </location>
</feature>
<keyword evidence="1" id="KW-1133">Transmembrane helix</keyword>
<keyword evidence="1" id="KW-0812">Transmembrane</keyword>
<evidence type="ECO:0000256" key="1">
    <source>
        <dbReference type="SAM" id="Phobius"/>
    </source>
</evidence>
<organism evidence="2 3">
    <name type="scientific">Marasmius oreades</name>
    <name type="common">fairy-ring Marasmius</name>
    <dbReference type="NCBI Taxonomy" id="181124"/>
    <lineage>
        <taxon>Eukaryota</taxon>
        <taxon>Fungi</taxon>
        <taxon>Dikarya</taxon>
        <taxon>Basidiomycota</taxon>
        <taxon>Agaricomycotina</taxon>
        <taxon>Agaricomycetes</taxon>
        <taxon>Agaricomycetidae</taxon>
        <taxon>Agaricales</taxon>
        <taxon>Marasmiineae</taxon>
        <taxon>Marasmiaceae</taxon>
        <taxon>Marasmius</taxon>
    </lineage>
</organism>
<protein>
    <submittedName>
        <fullName evidence="2">Uncharacterized protein</fullName>
    </submittedName>
</protein>
<comment type="caution">
    <text evidence="2">The sequence shown here is derived from an EMBL/GenBank/DDBJ whole genome shotgun (WGS) entry which is preliminary data.</text>
</comment>
<evidence type="ECO:0000313" key="2">
    <source>
        <dbReference type="EMBL" id="KAG7098375.1"/>
    </source>
</evidence>
<dbReference type="AlphaFoldDB" id="A0A9P7V1A2"/>
<feature type="transmembrane region" description="Helical" evidence="1">
    <location>
        <begin position="12"/>
        <end position="32"/>
    </location>
</feature>
<keyword evidence="3" id="KW-1185">Reference proteome</keyword>
<evidence type="ECO:0000313" key="3">
    <source>
        <dbReference type="Proteomes" id="UP001049176"/>
    </source>
</evidence>
<dbReference type="Proteomes" id="UP001049176">
    <property type="component" value="Chromosome 1"/>
</dbReference>
<keyword evidence="1" id="KW-0472">Membrane</keyword>